<dbReference type="InterPro" id="IPR044878">
    <property type="entry name" value="UbiA_sf"/>
</dbReference>
<dbReference type="Pfam" id="PF01040">
    <property type="entry name" value="UbiA"/>
    <property type="match status" value="1"/>
</dbReference>
<organism evidence="9 10">
    <name type="scientific">Carnobacterium divergens DSM 20623</name>
    <dbReference type="NCBI Taxonomy" id="1449336"/>
    <lineage>
        <taxon>Bacteria</taxon>
        <taxon>Bacillati</taxon>
        <taxon>Bacillota</taxon>
        <taxon>Bacilli</taxon>
        <taxon>Lactobacillales</taxon>
        <taxon>Carnobacteriaceae</taxon>
        <taxon>Carnobacterium</taxon>
    </lineage>
</organism>
<keyword evidence="3" id="KW-0474">Menaquinone biosynthesis</keyword>
<feature type="transmembrane region" description="Helical" evidence="8">
    <location>
        <begin position="144"/>
        <end position="163"/>
    </location>
</feature>
<evidence type="ECO:0000313" key="10">
    <source>
        <dbReference type="Proteomes" id="UP000051658"/>
    </source>
</evidence>
<dbReference type="AlphaFoldDB" id="A0A0R2HW31"/>
<sequence>MSFKTFLKLVEIQTKLASLFPFLLGTLFASVYFKQFNLINTLLFFAGMLIFDMTTTAINNFMDYQKAKNAGYKDNVNVIGQEKIPEKLVRMLIWVMLLVAAVLGIILTWRTDILVLLMGGICFFIGVFYTFGPVPLSRMPLGELFSGVTMGFGIFFISVYVNLTEGTLLAFEFLPNNQFILSGNYLEIVTVLLVSLPSVFTIANIMLANNICDLEEDISNHRYTLPFYLGRKLAVQLFDFLIYLSYVAIIVAVIFGVYHPIMLGALVSFIPVKKNLAIFSKKQVKSETFVISIKNLILVNGSQVLFLALSLLF</sequence>
<dbReference type="EMBL" id="JQBS01000017">
    <property type="protein sequence ID" value="KRN56896.1"/>
    <property type="molecule type" value="Genomic_DNA"/>
</dbReference>
<dbReference type="PANTHER" id="PTHR13929:SF0">
    <property type="entry name" value="UBIA PRENYLTRANSFERASE DOMAIN-CONTAINING PROTEIN 1"/>
    <property type="match status" value="1"/>
</dbReference>
<dbReference type="UniPathway" id="UPA00079"/>
<evidence type="ECO:0000256" key="2">
    <source>
        <dbReference type="ARBA" id="ARBA00004863"/>
    </source>
</evidence>
<feature type="transmembrane region" description="Helical" evidence="8">
    <location>
        <begin position="291"/>
        <end position="312"/>
    </location>
</feature>
<dbReference type="GO" id="GO:0016020">
    <property type="term" value="C:membrane"/>
    <property type="evidence" value="ECO:0007669"/>
    <property type="project" value="UniProtKB-SubCell"/>
</dbReference>
<evidence type="ECO:0000256" key="7">
    <source>
        <dbReference type="ARBA" id="ARBA00023136"/>
    </source>
</evidence>
<gene>
    <name evidence="9" type="ORF">IV74_GL000544</name>
</gene>
<feature type="transmembrane region" description="Helical" evidence="8">
    <location>
        <begin position="39"/>
        <end position="58"/>
    </location>
</feature>
<dbReference type="GeneID" id="89587836"/>
<dbReference type="NCBIfam" id="NF009926">
    <property type="entry name" value="PRK13387.1"/>
    <property type="match status" value="1"/>
</dbReference>
<protein>
    <submittedName>
        <fullName evidence="9">1,4-dihydroxy-2-naphthoate octaprenyltransferase</fullName>
    </submittedName>
</protein>
<comment type="pathway">
    <text evidence="2">Quinol/quinone metabolism; menaquinone biosynthesis.</text>
</comment>
<name>A0A0R2HW31_CARDV</name>
<dbReference type="eggNOG" id="COG1575">
    <property type="taxonomic scope" value="Bacteria"/>
</dbReference>
<proteinExistence type="predicted"/>
<keyword evidence="7 8" id="KW-0472">Membrane</keyword>
<accession>A0A0R2HW31</accession>
<evidence type="ECO:0000313" key="9">
    <source>
        <dbReference type="EMBL" id="KRN56896.1"/>
    </source>
</evidence>
<keyword evidence="6 8" id="KW-1133">Transmembrane helix</keyword>
<dbReference type="GO" id="GO:0042371">
    <property type="term" value="P:vitamin K biosynthetic process"/>
    <property type="evidence" value="ECO:0007669"/>
    <property type="project" value="TreeGrafter"/>
</dbReference>
<dbReference type="CDD" id="cd13962">
    <property type="entry name" value="PT_UbiA_UBIAD1"/>
    <property type="match status" value="1"/>
</dbReference>
<comment type="subcellular location">
    <subcellularLocation>
        <location evidence="1">Membrane</location>
        <topology evidence="1">Multi-pass membrane protein</topology>
    </subcellularLocation>
</comment>
<dbReference type="InterPro" id="IPR000537">
    <property type="entry name" value="UbiA_prenyltransferase"/>
</dbReference>
<reference evidence="9 10" key="1">
    <citation type="journal article" date="2015" name="Genome Announc.">
        <title>Expanding the biotechnology potential of lactobacilli through comparative genomics of 213 strains and associated genera.</title>
        <authorList>
            <person name="Sun Z."/>
            <person name="Harris H.M."/>
            <person name="McCann A."/>
            <person name="Guo C."/>
            <person name="Argimon S."/>
            <person name="Zhang W."/>
            <person name="Yang X."/>
            <person name="Jeffery I.B."/>
            <person name="Cooney J.C."/>
            <person name="Kagawa T.F."/>
            <person name="Liu W."/>
            <person name="Song Y."/>
            <person name="Salvetti E."/>
            <person name="Wrobel A."/>
            <person name="Rasinkangas P."/>
            <person name="Parkhill J."/>
            <person name="Rea M.C."/>
            <person name="O'Sullivan O."/>
            <person name="Ritari J."/>
            <person name="Douillard F.P."/>
            <person name="Paul Ross R."/>
            <person name="Yang R."/>
            <person name="Briner A.E."/>
            <person name="Felis G.E."/>
            <person name="de Vos W.M."/>
            <person name="Barrangou R."/>
            <person name="Klaenhammer T.R."/>
            <person name="Caufield P.W."/>
            <person name="Cui Y."/>
            <person name="Zhang H."/>
            <person name="O'Toole P.W."/>
        </authorList>
    </citation>
    <scope>NUCLEOTIDE SEQUENCE [LARGE SCALE GENOMIC DNA]</scope>
    <source>
        <strain evidence="9 10">DSM 20623</strain>
    </source>
</reference>
<evidence type="ECO:0000256" key="5">
    <source>
        <dbReference type="ARBA" id="ARBA00022692"/>
    </source>
</evidence>
<keyword evidence="4 9" id="KW-0808">Transferase</keyword>
<evidence type="ECO:0000256" key="3">
    <source>
        <dbReference type="ARBA" id="ARBA00022428"/>
    </source>
</evidence>
<dbReference type="Gene3D" id="1.10.357.140">
    <property type="entry name" value="UbiA prenyltransferase"/>
    <property type="match status" value="1"/>
</dbReference>
<dbReference type="GO" id="GO:0004659">
    <property type="term" value="F:prenyltransferase activity"/>
    <property type="evidence" value="ECO:0007669"/>
    <property type="project" value="InterPro"/>
</dbReference>
<keyword evidence="10" id="KW-1185">Reference proteome</keyword>
<keyword evidence="5 8" id="KW-0812">Transmembrane</keyword>
<dbReference type="PANTHER" id="PTHR13929">
    <property type="entry name" value="1,4-DIHYDROXY-2-NAPHTHOATE OCTAPRENYLTRANSFERASE"/>
    <property type="match status" value="1"/>
</dbReference>
<evidence type="ECO:0000256" key="1">
    <source>
        <dbReference type="ARBA" id="ARBA00004141"/>
    </source>
</evidence>
<evidence type="ECO:0000256" key="8">
    <source>
        <dbReference type="SAM" id="Phobius"/>
    </source>
</evidence>
<dbReference type="PIRSF" id="PIRSF005355">
    <property type="entry name" value="UBIAD1"/>
    <property type="match status" value="1"/>
</dbReference>
<dbReference type="NCBIfam" id="NF004752">
    <property type="entry name" value="PRK06080.1-4"/>
    <property type="match status" value="1"/>
</dbReference>
<feature type="transmembrane region" description="Helical" evidence="8">
    <location>
        <begin position="183"/>
        <end position="212"/>
    </location>
</feature>
<feature type="transmembrane region" description="Helical" evidence="8">
    <location>
        <begin position="88"/>
        <end position="107"/>
    </location>
</feature>
<evidence type="ECO:0000256" key="4">
    <source>
        <dbReference type="ARBA" id="ARBA00022679"/>
    </source>
</evidence>
<dbReference type="PATRIC" id="fig|1449336.4.peg.556"/>
<dbReference type="Proteomes" id="UP000051658">
    <property type="component" value="Unassembled WGS sequence"/>
</dbReference>
<dbReference type="GO" id="GO:0009234">
    <property type="term" value="P:menaquinone biosynthetic process"/>
    <property type="evidence" value="ECO:0007669"/>
    <property type="project" value="UniProtKB-UniPathway"/>
</dbReference>
<evidence type="ECO:0000256" key="6">
    <source>
        <dbReference type="ARBA" id="ARBA00022989"/>
    </source>
</evidence>
<dbReference type="RefSeq" id="WP_034572208.1">
    <property type="nucleotide sequence ID" value="NZ_JQBS01000017.1"/>
</dbReference>
<feature type="transmembrane region" description="Helical" evidence="8">
    <location>
        <begin position="113"/>
        <end position="132"/>
    </location>
</feature>
<comment type="caution">
    <text evidence="9">The sequence shown here is derived from an EMBL/GenBank/DDBJ whole genome shotgun (WGS) entry which is preliminary data.</text>
</comment>
<dbReference type="InterPro" id="IPR026046">
    <property type="entry name" value="UBIAD1"/>
</dbReference>